<feature type="domain" description="Serine/threonine specific protein phosphatases" evidence="7">
    <location>
        <begin position="110"/>
        <end position="115"/>
    </location>
</feature>
<dbReference type="GO" id="GO:0046872">
    <property type="term" value="F:metal ion binding"/>
    <property type="evidence" value="ECO:0007669"/>
    <property type="project" value="UniProtKB-KW"/>
</dbReference>
<comment type="similarity">
    <text evidence="5">Belongs to the PPP phosphatase family. PP-4 (PP-X) subfamily.</text>
</comment>
<dbReference type="OMA" id="TEEFCRI"/>
<dbReference type="FunFam" id="3.60.21.10:FF:000005">
    <property type="entry name" value="Serine/threonine-protein phosphatase"/>
    <property type="match status" value="1"/>
</dbReference>
<keyword evidence="4" id="KW-0464">Manganese</keyword>
<dbReference type="InterPro" id="IPR006186">
    <property type="entry name" value="Ser/Thr-sp_prot-phosphatase"/>
</dbReference>
<evidence type="ECO:0000313" key="8">
    <source>
        <dbReference type="EMBL" id="EAR90488.1"/>
    </source>
</evidence>
<name>Q22Z33_TETTS</name>
<evidence type="ECO:0000256" key="1">
    <source>
        <dbReference type="ARBA" id="ARBA00022723"/>
    </source>
</evidence>
<protein>
    <recommendedName>
        <fullName evidence="6">Serine/threonine-protein phosphatase</fullName>
        <ecNumber evidence="6">3.1.3.16</ecNumber>
    </recommendedName>
</protein>
<evidence type="ECO:0000259" key="7">
    <source>
        <dbReference type="PROSITE" id="PS00125"/>
    </source>
</evidence>
<keyword evidence="2 6" id="KW-0378">Hydrolase</keyword>
<dbReference type="STRING" id="312017.Q22Z33"/>
<organism evidence="8 9">
    <name type="scientific">Tetrahymena thermophila (strain SB210)</name>
    <dbReference type="NCBI Taxonomy" id="312017"/>
    <lineage>
        <taxon>Eukaryota</taxon>
        <taxon>Sar</taxon>
        <taxon>Alveolata</taxon>
        <taxon>Ciliophora</taxon>
        <taxon>Intramacronucleata</taxon>
        <taxon>Oligohymenophorea</taxon>
        <taxon>Hymenostomatida</taxon>
        <taxon>Tetrahymenina</taxon>
        <taxon>Tetrahymenidae</taxon>
        <taxon>Tetrahymena</taxon>
    </lineage>
</organism>
<dbReference type="CDD" id="cd07415">
    <property type="entry name" value="MPP_PP2A_PP4_PP6"/>
    <property type="match status" value="1"/>
</dbReference>
<evidence type="ECO:0000256" key="4">
    <source>
        <dbReference type="ARBA" id="ARBA00023211"/>
    </source>
</evidence>
<sequence length="306" mass="35230">MKADVDQWLYTLKVDKEILTERDLRLLCEKVKEILIEESNVQPVSAPVTVCGDIHGQFYDLLELFQKGGEIPTSNYIFIGDFVDRGHNSVETIEYLLCLKLKYPGNITLLRGNHESRQITSAYGFFDEISRKYGNSNPWKIFTDLFDHLALAAIIDGTVLCIHGGLSPDIKTLDQIRTINRKIEIPHDGPFCDLMWSDPDDLESWQLSPRGAGWIFGWKPTEEFCRINGLQLICRAHQLAQEGYKYWFTKQNLVTVWSAPNYCYRMGNAASILSFDENMQRQFTFFNAVPESSRATSYKQVLPYFL</sequence>
<keyword evidence="9" id="KW-1185">Reference proteome</keyword>
<dbReference type="FunCoup" id="Q22Z33">
    <property type="interactions" value="497"/>
</dbReference>
<dbReference type="PRINTS" id="PR00114">
    <property type="entry name" value="STPHPHTASE"/>
</dbReference>
<dbReference type="GeneID" id="7845688"/>
<dbReference type="InParanoid" id="Q22Z33"/>
<gene>
    <name evidence="8" type="ORF">TTHERM_00114370</name>
</gene>
<dbReference type="Pfam" id="PF00149">
    <property type="entry name" value="Metallophos"/>
    <property type="match status" value="1"/>
</dbReference>
<dbReference type="InterPro" id="IPR047129">
    <property type="entry name" value="PPA2-like"/>
</dbReference>
<keyword evidence="3" id="KW-0904">Protein phosphatase</keyword>
<dbReference type="eggNOG" id="KOG0373">
    <property type="taxonomic scope" value="Eukaryota"/>
</dbReference>
<keyword evidence="1" id="KW-0479">Metal-binding</keyword>
<dbReference type="InterPro" id="IPR029052">
    <property type="entry name" value="Metallo-depent_PP-like"/>
</dbReference>
<dbReference type="RefSeq" id="XP_001010733.1">
    <property type="nucleotide sequence ID" value="XM_001010733.3"/>
</dbReference>
<proteinExistence type="inferred from homology"/>
<dbReference type="PANTHER" id="PTHR45619">
    <property type="entry name" value="SERINE/THREONINE-PROTEIN PHOSPHATASE PP2A-RELATED"/>
    <property type="match status" value="1"/>
</dbReference>
<dbReference type="Gene3D" id="3.60.21.10">
    <property type="match status" value="1"/>
</dbReference>
<evidence type="ECO:0000256" key="2">
    <source>
        <dbReference type="ARBA" id="ARBA00022801"/>
    </source>
</evidence>
<evidence type="ECO:0000256" key="5">
    <source>
        <dbReference type="ARBA" id="ARBA00038328"/>
    </source>
</evidence>
<dbReference type="HOGENOM" id="CLU_004962_8_1_1"/>
<dbReference type="OrthoDB" id="1930084at2759"/>
<reference evidence="9" key="1">
    <citation type="journal article" date="2006" name="PLoS Biol.">
        <title>Macronuclear genome sequence of the ciliate Tetrahymena thermophila, a model eukaryote.</title>
        <authorList>
            <person name="Eisen J.A."/>
            <person name="Coyne R.S."/>
            <person name="Wu M."/>
            <person name="Wu D."/>
            <person name="Thiagarajan M."/>
            <person name="Wortman J.R."/>
            <person name="Badger J.H."/>
            <person name="Ren Q."/>
            <person name="Amedeo P."/>
            <person name="Jones K.M."/>
            <person name="Tallon L.J."/>
            <person name="Delcher A.L."/>
            <person name="Salzberg S.L."/>
            <person name="Silva J.C."/>
            <person name="Haas B.J."/>
            <person name="Majoros W.H."/>
            <person name="Farzad M."/>
            <person name="Carlton J.M."/>
            <person name="Smith R.K. Jr."/>
            <person name="Garg J."/>
            <person name="Pearlman R.E."/>
            <person name="Karrer K.M."/>
            <person name="Sun L."/>
            <person name="Manning G."/>
            <person name="Elde N.C."/>
            <person name="Turkewitz A.P."/>
            <person name="Asai D.J."/>
            <person name="Wilkes D.E."/>
            <person name="Wang Y."/>
            <person name="Cai H."/>
            <person name="Collins K."/>
            <person name="Stewart B.A."/>
            <person name="Lee S.R."/>
            <person name="Wilamowska K."/>
            <person name="Weinberg Z."/>
            <person name="Ruzzo W.L."/>
            <person name="Wloga D."/>
            <person name="Gaertig J."/>
            <person name="Frankel J."/>
            <person name="Tsao C.-C."/>
            <person name="Gorovsky M.A."/>
            <person name="Keeling P.J."/>
            <person name="Waller R.F."/>
            <person name="Patron N.J."/>
            <person name="Cherry J.M."/>
            <person name="Stover N.A."/>
            <person name="Krieger C.J."/>
            <person name="del Toro C."/>
            <person name="Ryder H.F."/>
            <person name="Williamson S.C."/>
            <person name="Barbeau R.A."/>
            <person name="Hamilton E.P."/>
            <person name="Orias E."/>
        </authorList>
    </citation>
    <scope>NUCLEOTIDE SEQUENCE [LARGE SCALE GENOMIC DNA]</scope>
    <source>
        <strain evidence="9">SB210</strain>
    </source>
</reference>
<dbReference type="Proteomes" id="UP000009168">
    <property type="component" value="Unassembled WGS sequence"/>
</dbReference>
<dbReference type="InterPro" id="IPR004843">
    <property type="entry name" value="Calcineurin-like_PHP"/>
</dbReference>
<comment type="catalytic activity">
    <reaction evidence="6">
        <text>O-phospho-L-threonyl-[protein] + H2O = L-threonyl-[protein] + phosphate</text>
        <dbReference type="Rhea" id="RHEA:47004"/>
        <dbReference type="Rhea" id="RHEA-COMP:11060"/>
        <dbReference type="Rhea" id="RHEA-COMP:11605"/>
        <dbReference type="ChEBI" id="CHEBI:15377"/>
        <dbReference type="ChEBI" id="CHEBI:30013"/>
        <dbReference type="ChEBI" id="CHEBI:43474"/>
        <dbReference type="ChEBI" id="CHEBI:61977"/>
        <dbReference type="EC" id="3.1.3.16"/>
    </reaction>
</comment>
<dbReference type="EC" id="3.1.3.16" evidence="6"/>
<dbReference type="EMBL" id="GG662798">
    <property type="protein sequence ID" value="EAR90488.1"/>
    <property type="molecule type" value="Genomic_DNA"/>
</dbReference>
<dbReference type="PROSITE" id="PS00125">
    <property type="entry name" value="SER_THR_PHOSPHATASE"/>
    <property type="match status" value="1"/>
</dbReference>
<evidence type="ECO:0000256" key="3">
    <source>
        <dbReference type="ARBA" id="ARBA00022912"/>
    </source>
</evidence>
<dbReference type="AlphaFoldDB" id="Q22Z33"/>
<evidence type="ECO:0000313" key="9">
    <source>
        <dbReference type="Proteomes" id="UP000009168"/>
    </source>
</evidence>
<evidence type="ECO:0000256" key="6">
    <source>
        <dbReference type="RuleBase" id="RU004273"/>
    </source>
</evidence>
<dbReference type="SMART" id="SM00156">
    <property type="entry name" value="PP2Ac"/>
    <property type="match status" value="1"/>
</dbReference>
<accession>Q22Z33</accession>
<dbReference type="GO" id="GO:0004722">
    <property type="term" value="F:protein serine/threonine phosphatase activity"/>
    <property type="evidence" value="ECO:0007669"/>
    <property type="project" value="UniProtKB-EC"/>
</dbReference>
<dbReference type="KEGG" id="tet:TTHERM_00114370"/>
<dbReference type="SUPFAM" id="SSF56300">
    <property type="entry name" value="Metallo-dependent phosphatases"/>
    <property type="match status" value="1"/>
</dbReference>